<evidence type="ECO:0000256" key="4">
    <source>
        <dbReference type="ARBA" id="ARBA00025742"/>
    </source>
</evidence>
<evidence type="ECO:0000313" key="6">
    <source>
        <dbReference type="EMBL" id="MEN2786711.1"/>
    </source>
</evidence>
<dbReference type="SUPFAM" id="SSF56300">
    <property type="entry name" value="Metallo-dependent phosphatases"/>
    <property type="match status" value="1"/>
</dbReference>
<dbReference type="RefSeq" id="WP_345864508.1">
    <property type="nucleotide sequence ID" value="NZ_JBDIMF010000003.1"/>
</dbReference>
<dbReference type="InterPro" id="IPR029052">
    <property type="entry name" value="Metallo-depent_PP-like"/>
</dbReference>
<evidence type="ECO:0000313" key="7">
    <source>
        <dbReference type="Proteomes" id="UP001404104"/>
    </source>
</evidence>
<feature type="domain" description="Calcineurin-like phosphoesterase" evidence="5">
    <location>
        <begin position="3"/>
        <end position="192"/>
    </location>
</feature>
<dbReference type="EMBL" id="JBDIMF010000003">
    <property type="protein sequence ID" value="MEN2786711.1"/>
    <property type="molecule type" value="Genomic_DNA"/>
</dbReference>
<sequence length="256" mass="28508">MIRLFHVSDVHFGREDEAAVAWFEETVRQEKPDAVIMTGDLTMRAKSAEFDAGLAWLQRLGVPVTVEVGNHDLPLFNPLRRFLRPYHRYHKVERMVEQPLDLPGVVIVPLVTTARFQWRLDWSKGYVAKRNLEETLAQVEAAPKDALVFIACHHPLIEADTQATSETRHGEKAFAALAAAGAHAVLTGHVHDAFDILHEAGDHKMRMIGAGTLSQRTRALPPSFNEVRVADGAFDVVLRNFGAKPDVVLPKETTTA</sequence>
<evidence type="ECO:0000256" key="1">
    <source>
        <dbReference type="ARBA" id="ARBA00022723"/>
    </source>
</evidence>
<accession>A0ABU9XSA7</accession>
<evidence type="ECO:0000259" key="5">
    <source>
        <dbReference type="Pfam" id="PF00149"/>
    </source>
</evidence>
<reference evidence="6 7" key="1">
    <citation type="submission" date="2024-05" db="EMBL/GenBank/DDBJ databases">
        <authorList>
            <person name="Liu Q."/>
            <person name="Xin Y.-H."/>
        </authorList>
    </citation>
    <scope>NUCLEOTIDE SEQUENCE [LARGE SCALE GENOMIC DNA]</scope>
    <source>
        <strain evidence="6 7">CGMCC 1.15349</strain>
    </source>
</reference>
<dbReference type="Gene3D" id="3.60.21.10">
    <property type="match status" value="1"/>
</dbReference>
<dbReference type="Proteomes" id="UP001404104">
    <property type="component" value="Unassembled WGS sequence"/>
</dbReference>
<keyword evidence="3" id="KW-0408">Iron</keyword>
<gene>
    <name evidence="6" type="ORF">ABC969_09800</name>
</gene>
<dbReference type="Pfam" id="PF00149">
    <property type="entry name" value="Metallophos"/>
    <property type="match status" value="1"/>
</dbReference>
<keyword evidence="2" id="KW-0378">Hydrolase</keyword>
<evidence type="ECO:0000256" key="2">
    <source>
        <dbReference type="ARBA" id="ARBA00022801"/>
    </source>
</evidence>
<protein>
    <submittedName>
        <fullName evidence="6">Metallophosphoesterase</fullName>
    </submittedName>
</protein>
<evidence type="ECO:0000256" key="3">
    <source>
        <dbReference type="ARBA" id="ARBA00023004"/>
    </source>
</evidence>
<comment type="similarity">
    <text evidence="4">Belongs to the cyclic nucleotide phosphodiesterase class-III family.</text>
</comment>
<keyword evidence="1" id="KW-0479">Metal-binding</keyword>
<proteinExistence type="inferred from homology"/>
<organism evidence="6 7">
    <name type="scientific">Sphingomonas qilianensis</name>
    <dbReference type="NCBI Taxonomy" id="1736690"/>
    <lineage>
        <taxon>Bacteria</taxon>
        <taxon>Pseudomonadati</taxon>
        <taxon>Pseudomonadota</taxon>
        <taxon>Alphaproteobacteria</taxon>
        <taxon>Sphingomonadales</taxon>
        <taxon>Sphingomonadaceae</taxon>
        <taxon>Sphingomonas</taxon>
    </lineage>
</organism>
<keyword evidence="7" id="KW-1185">Reference proteome</keyword>
<name>A0ABU9XSA7_9SPHN</name>
<dbReference type="PANTHER" id="PTHR42988:SF2">
    <property type="entry name" value="CYCLIC NUCLEOTIDE PHOSPHODIESTERASE CBUA0032-RELATED"/>
    <property type="match status" value="1"/>
</dbReference>
<dbReference type="InterPro" id="IPR050884">
    <property type="entry name" value="CNP_phosphodiesterase-III"/>
</dbReference>
<comment type="caution">
    <text evidence="6">The sequence shown here is derived from an EMBL/GenBank/DDBJ whole genome shotgun (WGS) entry which is preliminary data.</text>
</comment>
<dbReference type="PANTHER" id="PTHR42988">
    <property type="entry name" value="PHOSPHOHYDROLASE"/>
    <property type="match status" value="1"/>
</dbReference>
<dbReference type="InterPro" id="IPR004843">
    <property type="entry name" value="Calcineurin-like_PHP"/>
</dbReference>